<dbReference type="Proteomes" id="UP000054270">
    <property type="component" value="Unassembled WGS sequence"/>
</dbReference>
<evidence type="ECO:0000313" key="1">
    <source>
        <dbReference type="EMBL" id="KJA24797.1"/>
    </source>
</evidence>
<organism evidence="1 2">
    <name type="scientific">Hypholoma sublateritium (strain FD-334 SS-4)</name>
    <dbReference type="NCBI Taxonomy" id="945553"/>
    <lineage>
        <taxon>Eukaryota</taxon>
        <taxon>Fungi</taxon>
        <taxon>Dikarya</taxon>
        <taxon>Basidiomycota</taxon>
        <taxon>Agaricomycotina</taxon>
        <taxon>Agaricomycetes</taxon>
        <taxon>Agaricomycetidae</taxon>
        <taxon>Agaricales</taxon>
        <taxon>Agaricineae</taxon>
        <taxon>Strophariaceae</taxon>
        <taxon>Hypholoma</taxon>
    </lineage>
</organism>
<keyword evidence="2" id="KW-1185">Reference proteome</keyword>
<reference evidence="2" key="1">
    <citation type="submission" date="2014-04" db="EMBL/GenBank/DDBJ databases">
        <title>Evolutionary Origins and Diversification of the Mycorrhizal Mutualists.</title>
        <authorList>
            <consortium name="DOE Joint Genome Institute"/>
            <consortium name="Mycorrhizal Genomics Consortium"/>
            <person name="Kohler A."/>
            <person name="Kuo A."/>
            <person name="Nagy L.G."/>
            <person name="Floudas D."/>
            <person name="Copeland A."/>
            <person name="Barry K.W."/>
            <person name="Cichocki N."/>
            <person name="Veneault-Fourrey C."/>
            <person name="LaButti K."/>
            <person name="Lindquist E.A."/>
            <person name="Lipzen A."/>
            <person name="Lundell T."/>
            <person name="Morin E."/>
            <person name="Murat C."/>
            <person name="Riley R."/>
            <person name="Ohm R."/>
            <person name="Sun H."/>
            <person name="Tunlid A."/>
            <person name="Henrissat B."/>
            <person name="Grigoriev I.V."/>
            <person name="Hibbett D.S."/>
            <person name="Martin F."/>
        </authorList>
    </citation>
    <scope>NUCLEOTIDE SEQUENCE [LARGE SCALE GENOMIC DNA]</scope>
    <source>
        <strain evidence="2">FD-334 SS-4</strain>
    </source>
</reference>
<sequence>MGVCSCAPSESHALVLSHGEPHFSARVGEAGGVVGALGDYRPRRSYVFLLFFEKGSILKSFFPSSTVCVMSFRPFFTLRYGTQGRRSVSCCGIGTECRARVMPATRRWPGMDRVRRARGVPRKPSPAKRHIHAVSAARHSPLPSLRACIISCMPR</sequence>
<proteinExistence type="predicted"/>
<name>A0A0D2LC42_HYPSF</name>
<protein>
    <submittedName>
        <fullName evidence="1">Uncharacterized protein</fullName>
    </submittedName>
</protein>
<evidence type="ECO:0000313" key="2">
    <source>
        <dbReference type="Proteomes" id="UP000054270"/>
    </source>
</evidence>
<dbReference type="AlphaFoldDB" id="A0A0D2LC42"/>
<dbReference type="EMBL" id="KN817535">
    <property type="protein sequence ID" value="KJA24797.1"/>
    <property type="molecule type" value="Genomic_DNA"/>
</dbReference>
<gene>
    <name evidence="1" type="ORF">HYPSUDRAFT_465809</name>
</gene>
<accession>A0A0D2LC42</accession>